<dbReference type="AlphaFoldDB" id="C0DZ66"/>
<evidence type="ECO:0000313" key="2">
    <source>
        <dbReference type="EMBL" id="EEG28410.1"/>
    </source>
</evidence>
<feature type="transmembrane region" description="Helical" evidence="1">
    <location>
        <begin position="155"/>
        <end position="185"/>
    </location>
</feature>
<evidence type="ECO:0000313" key="3">
    <source>
        <dbReference type="Proteomes" id="UP000006247"/>
    </source>
</evidence>
<dbReference type="EMBL" id="ACEB01000001">
    <property type="protein sequence ID" value="EEG28410.1"/>
    <property type="molecule type" value="Genomic_DNA"/>
</dbReference>
<evidence type="ECO:0000256" key="1">
    <source>
        <dbReference type="SAM" id="Phobius"/>
    </source>
</evidence>
<proteinExistence type="predicted"/>
<dbReference type="RefSeq" id="WP_005519178.1">
    <property type="nucleotide sequence ID" value="NZ_EQ973328.1"/>
</dbReference>
<keyword evidence="1" id="KW-0472">Membrane</keyword>
<protein>
    <submittedName>
        <fullName evidence="2">Uncharacterized protein</fullName>
    </submittedName>
</protein>
<feature type="transmembrane region" description="Helical" evidence="1">
    <location>
        <begin position="116"/>
        <end position="143"/>
    </location>
</feature>
<feature type="transmembrane region" description="Helical" evidence="1">
    <location>
        <begin position="20"/>
        <end position="42"/>
    </location>
</feature>
<feature type="transmembrane region" description="Helical" evidence="1">
    <location>
        <begin position="54"/>
        <end position="74"/>
    </location>
</feature>
<keyword evidence="1" id="KW-1133">Transmembrane helix</keyword>
<dbReference type="Proteomes" id="UP000006247">
    <property type="component" value="Unassembled WGS sequence"/>
</dbReference>
<dbReference type="HOGENOM" id="CLU_1394279_0_0_11"/>
<reference evidence="2 3" key="1">
    <citation type="submission" date="2009-01" db="EMBL/GenBank/DDBJ databases">
        <authorList>
            <person name="Fulton L."/>
            <person name="Clifton S."/>
            <person name="Chinwalla A.T."/>
            <person name="Mitreva M."/>
            <person name="Sodergren E."/>
            <person name="Weinstock G."/>
            <person name="Clifton S."/>
            <person name="Dooling D.J."/>
            <person name="Fulton B."/>
            <person name="Minx P."/>
            <person name="Pepin K.H."/>
            <person name="Johnson M."/>
            <person name="Bhonagiri V."/>
            <person name="Nash W.E."/>
            <person name="Mardis E.R."/>
            <person name="Wilson R.K."/>
        </authorList>
    </citation>
    <scope>NUCLEOTIDE SEQUENCE [LARGE SCALE GENOMIC DNA]</scope>
    <source>
        <strain evidence="2 3">ATCC 33806</strain>
    </source>
</reference>
<comment type="caution">
    <text evidence="2">The sequence shown here is derived from an EMBL/GenBank/DDBJ whole genome shotgun (WGS) entry which is preliminary data.</text>
</comment>
<sequence length="195" mass="21070">MMHELQCYMKGHRLPLVMLLAAMSYALSVIGGSTILPLPPIFRSAIPPITVDSALALMITAAVGIFATASLSAWENQSAQPWWIADMVVVIVLVAPSLLVSLVVSPESLIARNLCVYLILYFPLAAILSVNAAIVTLAMWMVGQSAIYQYESGRIMWALTIILQKSSPLQVAAAAVGALGMWVIFRRKIKQQGMG</sequence>
<keyword evidence="1" id="KW-0812">Transmembrane</keyword>
<accession>C0DZ66</accession>
<feature type="transmembrane region" description="Helical" evidence="1">
    <location>
        <begin position="80"/>
        <end position="104"/>
    </location>
</feature>
<name>C0DZ66_9CORY</name>
<organism evidence="2 3">
    <name type="scientific">Corynebacterium matruchotii ATCC 33806</name>
    <dbReference type="NCBI Taxonomy" id="566549"/>
    <lineage>
        <taxon>Bacteria</taxon>
        <taxon>Bacillati</taxon>
        <taxon>Actinomycetota</taxon>
        <taxon>Actinomycetes</taxon>
        <taxon>Mycobacteriales</taxon>
        <taxon>Corynebacteriaceae</taxon>
        <taxon>Corynebacterium</taxon>
    </lineage>
</organism>
<gene>
    <name evidence="2" type="ORF">CORMATOL_00062</name>
</gene>